<reference evidence="4 5" key="1">
    <citation type="journal article" date="2015" name="Genome Announc.">
        <title>Draft Genome Sequence and Gene Annotation of the Entomopathogenic Fungus Verticillium hemipterigenum.</title>
        <authorList>
            <person name="Horn F."/>
            <person name="Habel A."/>
            <person name="Scharf D.H."/>
            <person name="Dworschak J."/>
            <person name="Brakhage A.A."/>
            <person name="Guthke R."/>
            <person name="Hertweck C."/>
            <person name="Linde J."/>
        </authorList>
    </citation>
    <scope>NUCLEOTIDE SEQUENCE [LARGE SCALE GENOMIC DNA]</scope>
</reference>
<dbReference type="Gene3D" id="3.40.710.10">
    <property type="entry name" value="DD-peptidase/beta-lactamase superfamily"/>
    <property type="match status" value="1"/>
</dbReference>
<name>A0A0A1TSA0_9HYPO</name>
<dbReference type="Pfam" id="PF00144">
    <property type="entry name" value="Beta-lactamase"/>
    <property type="match status" value="1"/>
</dbReference>
<dbReference type="GO" id="GO:0016787">
    <property type="term" value="F:hydrolase activity"/>
    <property type="evidence" value="ECO:0007669"/>
    <property type="project" value="UniProtKB-KW"/>
</dbReference>
<dbReference type="InterPro" id="IPR050789">
    <property type="entry name" value="Diverse_Enzym_Activities"/>
</dbReference>
<dbReference type="EMBL" id="CDHN01000006">
    <property type="protein sequence ID" value="CEJ94322.1"/>
    <property type="molecule type" value="Genomic_DNA"/>
</dbReference>
<evidence type="ECO:0000313" key="5">
    <source>
        <dbReference type="Proteomes" id="UP000039046"/>
    </source>
</evidence>
<dbReference type="Proteomes" id="UP000039046">
    <property type="component" value="Unassembled WGS sequence"/>
</dbReference>
<keyword evidence="2" id="KW-0732">Signal</keyword>
<dbReference type="HOGENOM" id="CLU_020027_1_3_1"/>
<accession>A0A0A1TSA0</accession>
<dbReference type="InterPro" id="IPR001466">
    <property type="entry name" value="Beta-lactam-related"/>
</dbReference>
<gene>
    <name evidence="4" type="ORF">VHEMI09861</name>
</gene>
<evidence type="ECO:0000313" key="4">
    <source>
        <dbReference type="EMBL" id="CEJ94322.1"/>
    </source>
</evidence>
<evidence type="ECO:0000259" key="3">
    <source>
        <dbReference type="Pfam" id="PF00144"/>
    </source>
</evidence>
<dbReference type="AlphaFoldDB" id="A0A0A1TSA0"/>
<feature type="chain" id="PRO_5001990498" description="Beta-lactamase-related domain-containing protein" evidence="2">
    <location>
        <begin position="22"/>
        <end position="437"/>
    </location>
</feature>
<dbReference type="STRING" id="1531966.A0A0A1TSA0"/>
<dbReference type="OrthoDB" id="5946976at2759"/>
<protein>
    <recommendedName>
        <fullName evidence="3">Beta-lactamase-related domain-containing protein</fullName>
    </recommendedName>
</protein>
<evidence type="ECO:0000256" key="1">
    <source>
        <dbReference type="ARBA" id="ARBA00022801"/>
    </source>
</evidence>
<evidence type="ECO:0000256" key="2">
    <source>
        <dbReference type="SAM" id="SignalP"/>
    </source>
</evidence>
<organism evidence="4 5">
    <name type="scientific">[Torrubiella] hemipterigena</name>
    <dbReference type="NCBI Taxonomy" id="1531966"/>
    <lineage>
        <taxon>Eukaryota</taxon>
        <taxon>Fungi</taxon>
        <taxon>Dikarya</taxon>
        <taxon>Ascomycota</taxon>
        <taxon>Pezizomycotina</taxon>
        <taxon>Sordariomycetes</taxon>
        <taxon>Hypocreomycetidae</taxon>
        <taxon>Hypocreales</taxon>
        <taxon>Clavicipitaceae</taxon>
        <taxon>Clavicipitaceae incertae sedis</taxon>
        <taxon>'Torrubiella' clade</taxon>
    </lineage>
</organism>
<keyword evidence="1" id="KW-0378">Hydrolase</keyword>
<feature type="domain" description="Beta-lactamase-related" evidence="3">
    <location>
        <begin position="107"/>
        <end position="414"/>
    </location>
</feature>
<keyword evidence="5" id="KW-1185">Reference proteome</keyword>
<dbReference type="SUPFAM" id="SSF56601">
    <property type="entry name" value="beta-lactamase/transpeptidase-like"/>
    <property type="match status" value="1"/>
</dbReference>
<dbReference type="PANTHER" id="PTHR43283:SF11">
    <property type="entry name" value="BETA-LACTAMASE-RELATED DOMAIN-CONTAINING PROTEIN"/>
    <property type="match status" value="1"/>
</dbReference>
<sequence>MINIVHIFVPLVLLLSNQVFASRTCDTLRYGSPESAGMLAKPLQDMVANMTAFTQSRNWGAATHQKVLPVEPGGTTLIARNGIIVSHFAFGKRSLWASVNGYNGTELPIDKQEATTKDTIYDMASLTKMFTTVAALRCIDRRQLTLNGTVASWLSSFAVNGKENITLQQLLTHTSGLQPDPMPGLWSGTYPTYAEKVNAILNQTLQYTPGSRFVYSDLNFMTLMLVIETVTRKPLDENIREYTSAMGMKDTFFNRNNVEDIRQKPRMAVQEFQIDVLGPDEPKRPQPIRGTVHDENAWALNGVSGHAGLFSTALDTARFCQMILNNGSYAGHQILSKESVDMIFTNYNARFGDGYGHGAGFELDQYYTAGPMANLQAASHTGFTGTSMVIDRASGTLFIHMASRVHPSRNWSSNNIVRETVGAWVATALGRKVKFPF</sequence>
<proteinExistence type="predicted"/>
<dbReference type="InterPro" id="IPR012338">
    <property type="entry name" value="Beta-lactam/transpept-like"/>
</dbReference>
<dbReference type="PANTHER" id="PTHR43283">
    <property type="entry name" value="BETA-LACTAMASE-RELATED"/>
    <property type="match status" value="1"/>
</dbReference>
<feature type="signal peptide" evidence="2">
    <location>
        <begin position="1"/>
        <end position="21"/>
    </location>
</feature>